<gene>
    <name evidence="2" type="ORF">KW868_10130</name>
</gene>
<organism evidence="2 3">
    <name type="scientific">Acinetobacter guillouiae</name>
    <name type="common">Acinetobacter genomosp. 11</name>
    <dbReference type="NCBI Taxonomy" id="106649"/>
    <lineage>
        <taxon>Bacteria</taxon>
        <taxon>Pseudomonadati</taxon>
        <taxon>Pseudomonadota</taxon>
        <taxon>Gammaproteobacteria</taxon>
        <taxon>Moraxellales</taxon>
        <taxon>Moraxellaceae</taxon>
        <taxon>Acinetobacter</taxon>
    </lineage>
</organism>
<proteinExistence type="predicted"/>
<protein>
    <submittedName>
        <fullName evidence="2">DMP19 family protein</fullName>
    </submittedName>
</protein>
<dbReference type="AlphaFoldDB" id="A0A8X8GJB2"/>
<dbReference type="Pfam" id="PF14300">
    <property type="entry name" value="DMP19"/>
    <property type="match status" value="1"/>
</dbReference>
<accession>A0A8X8GJB2</accession>
<evidence type="ECO:0000313" key="3">
    <source>
        <dbReference type="Proteomes" id="UP000887320"/>
    </source>
</evidence>
<dbReference type="Proteomes" id="UP000887320">
    <property type="component" value="Unassembled WGS sequence"/>
</dbReference>
<dbReference type="Gene3D" id="1.20.1420.60">
    <property type="match status" value="1"/>
</dbReference>
<dbReference type="EMBL" id="JAHWXT010000003">
    <property type="protein sequence ID" value="MCF0264817.1"/>
    <property type="molecule type" value="Genomic_DNA"/>
</dbReference>
<dbReference type="InterPro" id="IPR025402">
    <property type="entry name" value="DMP19_C"/>
</dbReference>
<feature type="domain" description="DNA mimic protein DMP19 C-terminal" evidence="1">
    <location>
        <begin position="41"/>
        <end position="157"/>
    </location>
</feature>
<dbReference type="RefSeq" id="WP_234623333.1">
    <property type="nucleotide sequence ID" value="NZ_JAHWXT010000003.1"/>
</dbReference>
<name>A0A8X8GJB2_ACIGI</name>
<evidence type="ECO:0000313" key="2">
    <source>
        <dbReference type="EMBL" id="MCF0264817.1"/>
    </source>
</evidence>
<reference evidence="2" key="1">
    <citation type="submission" date="2021-07" db="EMBL/GenBank/DDBJ databases">
        <authorList>
            <person name="Fernandez M."/>
            <person name="Pereira P."/>
            <person name="Torres Tejerizo G.A."/>
            <person name="Gonzalez P."/>
            <person name="Agostini E."/>
        </authorList>
    </citation>
    <scope>NUCLEOTIDE SEQUENCE</scope>
    <source>
        <strain evidence="2">SFC 500-1A</strain>
    </source>
</reference>
<comment type="caution">
    <text evidence="2">The sequence shown here is derived from an EMBL/GenBank/DDBJ whole genome shotgun (WGS) entry which is preliminary data.</text>
</comment>
<sequence length="271" mass="31258">MLIDNILISKQSLDSDDHYDVIMSNIDSLNGLFEHYVEYDEVSAEALYSYFVDYYLAQVNNGGFSQFVYNTGWDAFMVKHVREGLKAMNATEHSALFEQSADLIDQFSDEQLEQFLEGEYFGENEQRDILNAFDDQFYALNDSEDLIEINSRWLKQHPKLQVVDEDQILTIVEQVAAKIPNLEQRKQQAAENSPRYFKIIQALCLQAGQELDRITIGDPSHEYNGQEIVAWHFLTDAGHFYMLDLGDQALMFDENDQQIIALDVSHIVDES</sequence>
<evidence type="ECO:0000259" key="1">
    <source>
        <dbReference type="Pfam" id="PF14300"/>
    </source>
</evidence>